<dbReference type="InterPro" id="IPR026950">
    <property type="entry name" value="Caps_assemb_Wzi"/>
</dbReference>
<accession>A0A1H6YAB5</accession>
<keyword evidence="2" id="KW-1185">Reference proteome</keyword>
<name>A0A1H6YAB5_9BACT</name>
<dbReference type="AlphaFoldDB" id="A0A1H6YAB5"/>
<dbReference type="Pfam" id="PF14052">
    <property type="entry name" value="Caps_assemb_Wzi"/>
    <property type="match status" value="1"/>
</dbReference>
<dbReference type="RefSeq" id="WP_229209719.1">
    <property type="nucleotide sequence ID" value="NZ_FNXY01000007.1"/>
</dbReference>
<gene>
    <name evidence="1" type="ORF">SAMN04487995_4369</name>
</gene>
<dbReference type="STRING" id="408657.SAMN04487995_4369"/>
<reference evidence="1 2" key="1">
    <citation type="submission" date="2016-10" db="EMBL/GenBank/DDBJ databases">
        <authorList>
            <person name="de Groot N.N."/>
        </authorList>
    </citation>
    <scope>NUCLEOTIDE SEQUENCE [LARGE SCALE GENOMIC DNA]</scope>
    <source>
        <strain evidence="1 2">DSM 19938</strain>
    </source>
</reference>
<protein>
    <submittedName>
        <fullName evidence="1">Capsule assembly protein Wzi</fullName>
    </submittedName>
</protein>
<evidence type="ECO:0000313" key="2">
    <source>
        <dbReference type="Proteomes" id="UP000199532"/>
    </source>
</evidence>
<dbReference type="Gene3D" id="2.40.160.130">
    <property type="entry name" value="Capsule assembly protein Wzi"/>
    <property type="match status" value="1"/>
</dbReference>
<evidence type="ECO:0000313" key="1">
    <source>
        <dbReference type="EMBL" id="SEJ38189.1"/>
    </source>
</evidence>
<proteinExistence type="predicted"/>
<dbReference type="EMBL" id="FNXY01000007">
    <property type="protein sequence ID" value="SEJ38189.1"/>
    <property type="molecule type" value="Genomic_DNA"/>
</dbReference>
<organism evidence="1 2">
    <name type="scientific">Dyadobacter koreensis</name>
    <dbReference type="NCBI Taxonomy" id="408657"/>
    <lineage>
        <taxon>Bacteria</taxon>
        <taxon>Pseudomonadati</taxon>
        <taxon>Bacteroidota</taxon>
        <taxon>Cytophagia</taxon>
        <taxon>Cytophagales</taxon>
        <taxon>Spirosomataceae</taxon>
        <taxon>Dyadobacter</taxon>
    </lineage>
</organism>
<dbReference type="InterPro" id="IPR038636">
    <property type="entry name" value="Wzi_sf"/>
</dbReference>
<dbReference type="Proteomes" id="UP000199532">
    <property type="component" value="Unassembled WGS sequence"/>
</dbReference>
<sequence>MHPKKFLKPCFWLSLYFGSGTVSGQTPHINARTYLDSTSRYFEISAFGGAGSRTPFWMQANQFGVVPKSRPVATVRGNFEKNIRIGSEANRKRNVWRAGIGIEAVGNVTRNSKILFPQSYASLRFKNWEFFAGRKKQYVGLADSTLGTGSYAWSGNAMPLPKIQIGTIGFIEVPFTRGWLSFNAFYSDGFFEKNRPVTSGLKLHQKALYLKIGSKNSRLKLMGGFNHQVQWGGKSPYYTKDGDLPDGFRNYINVITGQRYFLGEDLTEFDYNNRIGNHLGSIDVAIQYLGHDYSWFLYRQNIYEDGSLSKLLNISDGLNGISITKNNAYGANFEITKVVFEFLYTKNQGGSIWELGNVLGRDNYFNNGQVRDGWSYYDRTIGTAFIIPTSDTNWKWPNYADSFTSNNRVSVVHLGISGTFFNYLGWTTKVSYSSNQGTYDEPFISSPNQFSGIFSLERKMKILGGAESKLSFAMDKGKLYPNTAAIAFSLHKNFTSR</sequence>